<dbReference type="InterPro" id="IPR046349">
    <property type="entry name" value="C1-like_sf"/>
</dbReference>
<keyword evidence="1" id="KW-0479">Metal-binding</keyword>
<dbReference type="Gene3D" id="3.30.60.20">
    <property type="match status" value="1"/>
</dbReference>
<dbReference type="InterPro" id="IPR002219">
    <property type="entry name" value="PKC_DAG/PE"/>
</dbReference>
<dbReference type="InterPro" id="IPR020454">
    <property type="entry name" value="DAG/PE-bd"/>
</dbReference>
<sequence>MTDRNVHEVKDHKFVATLFKQPTFCSHCTNFIWGLGRQGFQCRGLTANDLTPKPLRDLVSQIEKCNLL</sequence>
<dbReference type="Proteomes" id="UP001311232">
    <property type="component" value="Unassembled WGS sequence"/>
</dbReference>
<name>A0AAV9S3Y2_9TELE</name>
<keyword evidence="2" id="KW-0862">Zinc</keyword>
<dbReference type="PRINTS" id="PR00008">
    <property type="entry name" value="DAGPEDOMAIN"/>
</dbReference>
<dbReference type="SUPFAM" id="SSF57889">
    <property type="entry name" value="Cysteine-rich domain"/>
    <property type="match status" value="1"/>
</dbReference>
<dbReference type="PANTHER" id="PTHR22968:SF14">
    <property type="entry name" value="PROTEIN KINASE C"/>
    <property type="match status" value="1"/>
</dbReference>
<dbReference type="PROSITE" id="PS50081">
    <property type="entry name" value="ZF_DAG_PE_2"/>
    <property type="match status" value="1"/>
</dbReference>
<dbReference type="Pfam" id="PF00130">
    <property type="entry name" value="C1_1"/>
    <property type="match status" value="1"/>
</dbReference>
<dbReference type="GO" id="GO:0005829">
    <property type="term" value="C:cytosol"/>
    <property type="evidence" value="ECO:0007669"/>
    <property type="project" value="TreeGrafter"/>
</dbReference>
<organism evidence="4 5">
    <name type="scientific">Crenichthys baileyi</name>
    <name type="common">White River springfish</name>
    <dbReference type="NCBI Taxonomy" id="28760"/>
    <lineage>
        <taxon>Eukaryota</taxon>
        <taxon>Metazoa</taxon>
        <taxon>Chordata</taxon>
        <taxon>Craniata</taxon>
        <taxon>Vertebrata</taxon>
        <taxon>Euteleostomi</taxon>
        <taxon>Actinopterygii</taxon>
        <taxon>Neopterygii</taxon>
        <taxon>Teleostei</taxon>
        <taxon>Neoteleostei</taxon>
        <taxon>Acanthomorphata</taxon>
        <taxon>Ovalentaria</taxon>
        <taxon>Atherinomorphae</taxon>
        <taxon>Cyprinodontiformes</taxon>
        <taxon>Goodeidae</taxon>
        <taxon>Crenichthys</taxon>
    </lineage>
</organism>
<feature type="domain" description="Phorbol-ester/DAG-type" evidence="3">
    <location>
        <begin position="11"/>
        <end position="42"/>
    </location>
</feature>
<dbReference type="PANTHER" id="PTHR22968">
    <property type="entry name" value="PROTEIN KINASE C, MU"/>
    <property type="match status" value="1"/>
</dbReference>
<evidence type="ECO:0000313" key="5">
    <source>
        <dbReference type="Proteomes" id="UP001311232"/>
    </source>
</evidence>
<dbReference type="GO" id="GO:0016020">
    <property type="term" value="C:membrane"/>
    <property type="evidence" value="ECO:0007669"/>
    <property type="project" value="UniProtKB-SubCell"/>
</dbReference>
<evidence type="ECO:0000259" key="3">
    <source>
        <dbReference type="PROSITE" id="PS50081"/>
    </source>
</evidence>
<gene>
    <name evidence="4" type="ORF">CRENBAI_019014</name>
</gene>
<keyword evidence="5" id="KW-1185">Reference proteome</keyword>
<evidence type="ECO:0000256" key="1">
    <source>
        <dbReference type="ARBA" id="ARBA00022723"/>
    </source>
</evidence>
<dbReference type="AlphaFoldDB" id="A0AAV9S3Y2"/>
<dbReference type="GO" id="GO:0035556">
    <property type="term" value="P:intracellular signal transduction"/>
    <property type="evidence" value="ECO:0007669"/>
    <property type="project" value="TreeGrafter"/>
</dbReference>
<evidence type="ECO:0000313" key="4">
    <source>
        <dbReference type="EMBL" id="KAK5615995.1"/>
    </source>
</evidence>
<evidence type="ECO:0000256" key="2">
    <source>
        <dbReference type="ARBA" id="ARBA00022833"/>
    </source>
</evidence>
<dbReference type="GO" id="GO:0008270">
    <property type="term" value="F:zinc ion binding"/>
    <property type="evidence" value="ECO:0007669"/>
    <property type="project" value="UniProtKB-KW"/>
</dbReference>
<reference evidence="4 5" key="1">
    <citation type="submission" date="2021-06" db="EMBL/GenBank/DDBJ databases">
        <authorList>
            <person name="Palmer J.M."/>
        </authorList>
    </citation>
    <scope>NUCLEOTIDE SEQUENCE [LARGE SCALE GENOMIC DNA]</scope>
    <source>
        <strain evidence="4 5">MEX-2019</strain>
        <tissue evidence="4">Muscle</tissue>
    </source>
</reference>
<dbReference type="GO" id="GO:0004674">
    <property type="term" value="F:protein serine/threonine kinase activity"/>
    <property type="evidence" value="ECO:0007669"/>
    <property type="project" value="UniProtKB-KW"/>
</dbReference>
<dbReference type="GO" id="GO:0007200">
    <property type="term" value="P:phospholipase C-activating G protein-coupled receptor signaling pathway"/>
    <property type="evidence" value="ECO:0007669"/>
    <property type="project" value="TreeGrafter"/>
</dbReference>
<accession>A0AAV9S3Y2</accession>
<proteinExistence type="predicted"/>
<comment type="caution">
    <text evidence="4">The sequence shown here is derived from an EMBL/GenBank/DDBJ whole genome shotgun (WGS) entry which is preliminary data.</text>
</comment>
<protein>
    <recommendedName>
        <fullName evidence="3">Phorbol-ester/DAG-type domain-containing protein</fullName>
    </recommendedName>
</protein>
<dbReference type="EMBL" id="JAHHUM010000912">
    <property type="protein sequence ID" value="KAK5615995.1"/>
    <property type="molecule type" value="Genomic_DNA"/>
</dbReference>